<dbReference type="RefSeq" id="WP_099148589.1">
    <property type="nucleotide sequence ID" value="NZ_PDUD01000003.1"/>
</dbReference>
<evidence type="ECO:0008006" key="4">
    <source>
        <dbReference type="Google" id="ProtNLM"/>
    </source>
</evidence>
<dbReference type="InterPro" id="IPR021474">
    <property type="entry name" value="DUF3127"/>
</dbReference>
<sequence length="125" mass="14244">MSFEVEGTLHKKFDTENKTGTFQAREFVIEVADGNYPQLVKFQLVQDRCALLDPFQENEKIKVHFDLRGREWNGKYFTNLNAWRLEKVEMTASTASAPPDFSDDSFPSAGDEPQAGGDFDDDLPF</sequence>
<protein>
    <recommendedName>
        <fullName evidence="4">DUF3127 domain-containing protein</fullName>
    </recommendedName>
</protein>
<dbReference type="Pfam" id="PF11325">
    <property type="entry name" value="DUF3127"/>
    <property type="match status" value="1"/>
</dbReference>
<feature type="region of interest" description="Disordered" evidence="1">
    <location>
        <begin position="94"/>
        <end position="125"/>
    </location>
</feature>
<dbReference type="AlphaFoldDB" id="A0A2D0NI57"/>
<comment type="caution">
    <text evidence="2">The sequence shown here is derived from an EMBL/GenBank/DDBJ whole genome shotgun (WGS) entry which is preliminary data.</text>
</comment>
<dbReference type="OrthoDB" id="598142at2"/>
<evidence type="ECO:0000313" key="3">
    <source>
        <dbReference type="Proteomes" id="UP000223913"/>
    </source>
</evidence>
<organism evidence="2 3">
    <name type="scientific">Flavilitoribacter nigricans (strain ATCC 23147 / DSM 23189 / NBRC 102662 / NCIMB 1420 / SS-2)</name>
    <name type="common">Lewinella nigricans</name>
    <dbReference type="NCBI Taxonomy" id="1122177"/>
    <lineage>
        <taxon>Bacteria</taxon>
        <taxon>Pseudomonadati</taxon>
        <taxon>Bacteroidota</taxon>
        <taxon>Saprospiria</taxon>
        <taxon>Saprospirales</taxon>
        <taxon>Lewinellaceae</taxon>
        <taxon>Flavilitoribacter</taxon>
    </lineage>
</organism>
<reference evidence="2 3" key="1">
    <citation type="submission" date="2017-10" db="EMBL/GenBank/DDBJ databases">
        <title>The draft genome sequence of Lewinella nigricans NBRC 102662.</title>
        <authorList>
            <person name="Wang K."/>
        </authorList>
    </citation>
    <scope>NUCLEOTIDE SEQUENCE [LARGE SCALE GENOMIC DNA]</scope>
    <source>
        <strain evidence="2 3">NBRC 102662</strain>
    </source>
</reference>
<accession>A0A2D0NI57</accession>
<name>A0A2D0NI57_FLAN2</name>
<proteinExistence type="predicted"/>
<evidence type="ECO:0000256" key="1">
    <source>
        <dbReference type="SAM" id="MobiDB-lite"/>
    </source>
</evidence>
<keyword evidence="3" id="KW-1185">Reference proteome</keyword>
<evidence type="ECO:0000313" key="2">
    <source>
        <dbReference type="EMBL" id="PHN08070.1"/>
    </source>
</evidence>
<dbReference type="Proteomes" id="UP000223913">
    <property type="component" value="Unassembled WGS sequence"/>
</dbReference>
<dbReference type="EMBL" id="PDUD01000003">
    <property type="protein sequence ID" value="PHN08070.1"/>
    <property type="molecule type" value="Genomic_DNA"/>
</dbReference>
<gene>
    <name evidence="2" type="ORF">CRP01_03380</name>
</gene>